<feature type="domain" description="Major facilitator superfamily (MFS) profile" evidence="3">
    <location>
        <begin position="1"/>
        <end position="307"/>
    </location>
</feature>
<proteinExistence type="predicted"/>
<dbReference type="AlphaFoldDB" id="A0A914PBM3"/>
<dbReference type="Gene3D" id="1.20.1250.20">
    <property type="entry name" value="MFS general substrate transporter like domains"/>
    <property type="match status" value="2"/>
</dbReference>
<evidence type="ECO:0000313" key="4">
    <source>
        <dbReference type="Proteomes" id="UP000887578"/>
    </source>
</evidence>
<dbReference type="WBParaSite" id="PDA_v2.g1497.t1">
    <property type="protein sequence ID" value="PDA_v2.g1497.t1"/>
    <property type="gene ID" value="PDA_v2.g1497"/>
</dbReference>
<dbReference type="SUPFAM" id="SSF103473">
    <property type="entry name" value="MFS general substrate transporter"/>
    <property type="match status" value="1"/>
</dbReference>
<dbReference type="InterPro" id="IPR011701">
    <property type="entry name" value="MFS"/>
</dbReference>
<comment type="subcellular location">
    <subcellularLocation>
        <location evidence="1">Membrane</location>
        <topology evidence="1">Multi-pass membrane protein</topology>
    </subcellularLocation>
</comment>
<keyword evidence="4" id="KW-1185">Reference proteome</keyword>
<dbReference type="PANTHER" id="PTHR45757:SF11">
    <property type="entry name" value="MAJOR FACILITATOR SUPERFAMILY (MFS) PROFILE DOMAIN-CONTAINING PROTEIN"/>
    <property type="match status" value="1"/>
</dbReference>
<evidence type="ECO:0000313" key="5">
    <source>
        <dbReference type="WBParaSite" id="PDA_v2.g1497.t1"/>
    </source>
</evidence>
<feature type="transmembrane region" description="Helical" evidence="2">
    <location>
        <begin position="154"/>
        <end position="173"/>
    </location>
</feature>
<dbReference type="PROSITE" id="PS50850">
    <property type="entry name" value="MFS"/>
    <property type="match status" value="1"/>
</dbReference>
<dbReference type="InterPro" id="IPR020846">
    <property type="entry name" value="MFS_dom"/>
</dbReference>
<keyword evidence="2" id="KW-0812">Transmembrane</keyword>
<feature type="transmembrane region" description="Helical" evidence="2">
    <location>
        <begin position="47"/>
        <end position="67"/>
    </location>
</feature>
<evidence type="ECO:0000256" key="1">
    <source>
        <dbReference type="ARBA" id="ARBA00004141"/>
    </source>
</evidence>
<keyword evidence="2" id="KW-0472">Membrane</keyword>
<evidence type="ECO:0000256" key="2">
    <source>
        <dbReference type="SAM" id="Phobius"/>
    </source>
</evidence>
<organism evidence="4 5">
    <name type="scientific">Panagrolaimus davidi</name>
    <dbReference type="NCBI Taxonomy" id="227884"/>
    <lineage>
        <taxon>Eukaryota</taxon>
        <taxon>Metazoa</taxon>
        <taxon>Ecdysozoa</taxon>
        <taxon>Nematoda</taxon>
        <taxon>Chromadorea</taxon>
        <taxon>Rhabditida</taxon>
        <taxon>Tylenchina</taxon>
        <taxon>Panagrolaimomorpha</taxon>
        <taxon>Panagrolaimoidea</taxon>
        <taxon>Panagrolaimidae</taxon>
        <taxon>Panagrolaimus</taxon>
    </lineage>
</organism>
<dbReference type="GO" id="GO:0016020">
    <property type="term" value="C:membrane"/>
    <property type="evidence" value="ECO:0007669"/>
    <property type="project" value="UniProtKB-SubCell"/>
</dbReference>
<sequence>MSAPPRMKAVSIFTPEEQAALYSMIGIGTFFSSIVIFKFIQTFGGRWTFTGYGICSGIATILLPFCVDHSFAAVIVIRFLQGIGSGMSFVSVGYVATAWSPTQQRGLFMSCLTTFNQHLKTVLKVNQLREIVSSLVSQPLAGLFCTSSLGWQSIYYLQGGITIIAFIIFFLIYSDNPRDHKYVTETEASYIEGYEPSIAVDESLPRVSYKGIFTDKSMIGTFIVAIGNFFCFNIFMLFAPIYLNKVLELNIQQTGIISALPYLGNIILRLIIGPVSDKLTTLTPQNSVRLFMGLSQVKFFKNGKIGI</sequence>
<keyword evidence="2" id="KW-1133">Transmembrane helix</keyword>
<dbReference type="Proteomes" id="UP000887578">
    <property type="component" value="Unplaced"/>
</dbReference>
<dbReference type="GO" id="GO:0022857">
    <property type="term" value="F:transmembrane transporter activity"/>
    <property type="evidence" value="ECO:0007669"/>
    <property type="project" value="InterPro"/>
</dbReference>
<protein>
    <submittedName>
        <fullName evidence="5">Major facilitator superfamily (MFS) profile domain-containing protein</fullName>
    </submittedName>
</protein>
<reference evidence="5" key="1">
    <citation type="submission" date="2022-11" db="UniProtKB">
        <authorList>
            <consortium name="WormBaseParasite"/>
        </authorList>
    </citation>
    <scope>IDENTIFICATION</scope>
</reference>
<feature type="transmembrane region" description="Helical" evidence="2">
    <location>
        <begin position="79"/>
        <end position="99"/>
    </location>
</feature>
<feature type="transmembrane region" description="Helical" evidence="2">
    <location>
        <begin position="21"/>
        <end position="41"/>
    </location>
</feature>
<feature type="transmembrane region" description="Helical" evidence="2">
    <location>
        <begin position="219"/>
        <end position="243"/>
    </location>
</feature>
<dbReference type="InterPro" id="IPR036259">
    <property type="entry name" value="MFS_trans_sf"/>
</dbReference>
<feature type="transmembrane region" description="Helical" evidence="2">
    <location>
        <begin position="255"/>
        <end position="272"/>
    </location>
</feature>
<accession>A0A914PBM3</accession>
<name>A0A914PBM3_9BILA</name>
<dbReference type="Pfam" id="PF07690">
    <property type="entry name" value="MFS_1"/>
    <property type="match status" value="1"/>
</dbReference>
<evidence type="ECO:0000259" key="3">
    <source>
        <dbReference type="PROSITE" id="PS50850"/>
    </source>
</evidence>
<dbReference type="PANTHER" id="PTHR45757">
    <property type="entry name" value="PROTEIN CBG23364-RELATED"/>
    <property type="match status" value="1"/>
</dbReference>